<dbReference type="InterPro" id="IPR036397">
    <property type="entry name" value="RNaseH_sf"/>
</dbReference>
<gene>
    <name evidence="2" type="ORF">CR513_49925</name>
</gene>
<dbReference type="PANTHER" id="PTHR48475">
    <property type="entry name" value="RIBONUCLEASE H"/>
    <property type="match status" value="1"/>
</dbReference>
<dbReference type="Gene3D" id="3.30.420.10">
    <property type="entry name" value="Ribonuclease H-like superfamily/Ribonuclease H"/>
    <property type="match status" value="1"/>
</dbReference>
<dbReference type="PANTHER" id="PTHR48475:SF2">
    <property type="entry name" value="RIBONUCLEASE H"/>
    <property type="match status" value="1"/>
</dbReference>
<protein>
    <recommendedName>
        <fullName evidence="1">RNase H type-1 domain-containing protein</fullName>
    </recommendedName>
</protein>
<dbReference type="EMBL" id="QJKJ01011568">
    <property type="protein sequence ID" value="RDX70791.1"/>
    <property type="molecule type" value="Genomic_DNA"/>
</dbReference>
<dbReference type="InterPro" id="IPR002156">
    <property type="entry name" value="RNaseH_domain"/>
</dbReference>
<evidence type="ECO:0000313" key="3">
    <source>
        <dbReference type="Proteomes" id="UP000257109"/>
    </source>
</evidence>
<dbReference type="AlphaFoldDB" id="A0A371EXP3"/>
<feature type="domain" description="RNase H type-1" evidence="1">
    <location>
        <begin position="133"/>
        <end position="193"/>
    </location>
</feature>
<dbReference type="GO" id="GO:0004523">
    <property type="term" value="F:RNA-DNA hybrid ribonuclease activity"/>
    <property type="evidence" value="ECO:0007669"/>
    <property type="project" value="InterPro"/>
</dbReference>
<name>A0A371EXP3_MUCPR</name>
<accession>A0A371EXP3</accession>
<dbReference type="OrthoDB" id="1740909at2759"/>
<dbReference type="Proteomes" id="UP000257109">
    <property type="component" value="Unassembled WGS sequence"/>
</dbReference>
<dbReference type="Pfam" id="PF13456">
    <property type="entry name" value="RVT_3"/>
    <property type="match status" value="1"/>
</dbReference>
<feature type="non-terminal residue" evidence="2">
    <location>
        <position position="1"/>
    </location>
</feature>
<reference evidence="2" key="1">
    <citation type="submission" date="2018-05" db="EMBL/GenBank/DDBJ databases">
        <title>Draft genome of Mucuna pruriens seed.</title>
        <authorList>
            <person name="Nnadi N.E."/>
            <person name="Vos R."/>
            <person name="Hasami M.H."/>
            <person name="Devisetty U.K."/>
            <person name="Aguiy J.C."/>
        </authorList>
    </citation>
    <scope>NUCLEOTIDE SEQUENCE [LARGE SCALE GENOMIC DNA]</scope>
    <source>
        <strain evidence="2">JCA_2017</strain>
    </source>
</reference>
<evidence type="ECO:0000313" key="2">
    <source>
        <dbReference type="EMBL" id="RDX70791.1"/>
    </source>
</evidence>
<sequence>MFKEFKPFLASPLILAKLKEEQDLFLCLVVFKNAIILVIVQEGATSYYNEASSSFHNICSMLEISSIDCQNKSPYLTSVMKTRVVKEEDGTIDGTLKIWSKVQIKRGDQVIVLGIFASGDHLNGLSNLSENRVGVILEELGNIVLEQSLKFDFKSSNKQAEYETLIAKLNLALKVRAKRVICNNNSQLVVRHVSKFEQYELKHIPRENNVRPDFVSKLVRPKDQDNIIFRNDPNVKQ</sequence>
<organism evidence="2 3">
    <name type="scientific">Mucuna pruriens</name>
    <name type="common">Velvet bean</name>
    <name type="synonym">Dolichos pruriens</name>
    <dbReference type="NCBI Taxonomy" id="157652"/>
    <lineage>
        <taxon>Eukaryota</taxon>
        <taxon>Viridiplantae</taxon>
        <taxon>Streptophyta</taxon>
        <taxon>Embryophyta</taxon>
        <taxon>Tracheophyta</taxon>
        <taxon>Spermatophyta</taxon>
        <taxon>Magnoliopsida</taxon>
        <taxon>eudicotyledons</taxon>
        <taxon>Gunneridae</taxon>
        <taxon>Pentapetalae</taxon>
        <taxon>rosids</taxon>
        <taxon>fabids</taxon>
        <taxon>Fabales</taxon>
        <taxon>Fabaceae</taxon>
        <taxon>Papilionoideae</taxon>
        <taxon>50 kb inversion clade</taxon>
        <taxon>NPAAA clade</taxon>
        <taxon>indigoferoid/millettioid clade</taxon>
        <taxon>Phaseoleae</taxon>
        <taxon>Mucuna</taxon>
    </lineage>
</organism>
<comment type="caution">
    <text evidence="2">The sequence shown here is derived from an EMBL/GenBank/DDBJ whole genome shotgun (WGS) entry which is preliminary data.</text>
</comment>
<proteinExistence type="predicted"/>
<keyword evidence="3" id="KW-1185">Reference proteome</keyword>
<dbReference type="GO" id="GO:0003676">
    <property type="term" value="F:nucleic acid binding"/>
    <property type="evidence" value="ECO:0007669"/>
    <property type="project" value="InterPro"/>
</dbReference>
<evidence type="ECO:0000259" key="1">
    <source>
        <dbReference type="Pfam" id="PF13456"/>
    </source>
</evidence>